<keyword evidence="4" id="KW-1185">Reference proteome</keyword>
<dbReference type="PRINTS" id="PR00081">
    <property type="entry name" value="GDHRDH"/>
</dbReference>
<reference evidence="3 4" key="1">
    <citation type="submission" date="2016-10" db="EMBL/GenBank/DDBJ databases">
        <authorList>
            <person name="de Groot N.N."/>
        </authorList>
    </citation>
    <scope>NUCLEOTIDE SEQUENCE [LARGE SCALE GENOMIC DNA]</scope>
    <source>
        <strain evidence="3 4">CPCC 202699</strain>
    </source>
</reference>
<dbReference type="PRINTS" id="PR00080">
    <property type="entry name" value="SDRFAMILY"/>
</dbReference>
<dbReference type="RefSeq" id="WP_091295338.1">
    <property type="nucleotide sequence ID" value="NZ_FNON01000008.1"/>
</dbReference>
<dbReference type="SUPFAM" id="SSF51735">
    <property type="entry name" value="NAD(P)-binding Rossmann-fold domains"/>
    <property type="match status" value="1"/>
</dbReference>
<dbReference type="GO" id="GO:0016491">
    <property type="term" value="F:oxidoreductase activity"/>
    <property type="evidence" value="ECO:0007669"/>
    <property type="project" value="UniProtKB-KW"/>
</dbReference>
<name>A0A1H3P9K5_9PSEU</name>
<comment type="similarity">
    <text evidence="2">Belongs to the short-chain dehydrogenases/reductases (SDR) family.</text>
</comment>
<evidence type="ECO:0000313" key="4">
    <source>
        <dbReference type="Proteomes" id="UP000199515"/>
    </source>
</evidence>
<dbReference type="PANTHER" id="PTHR43658">
    <property type="entry name" value="SHORT-CHAIN DEHYDROGENASE/REDUCTASE"/>
    <property type="match status" value="1"/>
</dbReference>
<evidence type="ECO:0000313" key="3">
    <source>
        <dbReference type="EMBL" id="SDY97623.1"/>
    </source>
</evidence>
<dbReference type="PANTHER" id="PTHR43658:SF8">
    <property type="entry name" value="17-BETA-HYDROXYSTEROID DEHYDROGENASE 14-RELATED"/>
    <property type="match status" value="1"/>
</dbReference>
<proteinExistence type="inferred from homology"/>
<evidence type="ECO:0000256" key="2">
    <source>
        <dbReference type="RuleBase" id="RU000363"/>
    </source>
</evidence>
<dbReference type="CDD" id="cd05233">
    <property type="entry name" value="SDR_c"/>
    <property type="match status" value="1"/>
</dbReference>
<dbReference type="STRING" id="589385.SAMN05421504_10884"/>
<gene>
    <name evidence="3" type="ORF">SAMN05421504_10884</name>
</gene>
<accession>A0A1H3P9K5</accession>
<protein>
    <submittedName>
        <fullName evidence="3">NAD(P)-dependent dehydrogenase, short-chain alcohol dehydrogenase family</fullName>
    </submittedName>
</protein>
<evidence type="ECO:0000256" key="1">
    <source>
        <dbReference type="ARBA" id="ARBA00023002"/>
    </source>
</evidence>
<dbReference type="Proteomes" id="UP000199515">
    <property type="component" value="Unassembled WGS sequence"/>
</dbReference>
<dbReference type="InterPro" id="IPR036291">
    <property type="entry name" value="NAD(P)-bd_dom_sf"/>
</dbReference>
<keyword evidence="1" id="KW-0560">Oxidoreductase</keyword>
<dbReference type="Pfam" id="PF00106">
    <property type="entry name" value="adh_short"/>
    <property type="match status" value="1"/>
</dbReference>
<dbReference type="InterPro" id="IPR002347">
    <property type="entry name" value="SDR_fam"/>
</dbReference>
<organism evidence="3 4">
    <name type="scientific">Amycolatopsis xylanica</name>
    <dbReference type="NCBI Taxonomy" id="589385"/>
    <lineage>
        <taxon>Bacteria</taxon>
        <taxon>Bacillati</taxon>
        <taxon>Actinomycetota</taxon>
        <taxon>Actinomycetes</taxon>
        <taxon>Pseudonocardiales</taxon>
        <taxon>Pseudonocardiaceae</taxon>
        <taxon>Amycolatopsis</taxon>
    </lineage>
</organism>
<dbReference type="OrthoDB" id="3403528at2"/>
<sequence length="279" mass="28860">MGILDGKAIVVTGAGRGLGRAYAEHAAAAGAAVVVNDVHGAEEVASGIRETGGRALASPRSVADPGQAAAVIDDCVREFGALDGLVNNAAVSYHAAPWEDDDPARTRALVEVNILGTFYCGTAAAKVMHAQGRGAIVNAGSGSMLGQGRAAAYSASKGAVASMTFSWAADLAPHGVRVNGICPRAWTPMMEADPNAALRSNRDETPDRMAPLVTYLLSDLAAGVNGQLVRFAGDKLHIVRHAGIKEPVLSHETWTVDTIAAAFDKDLTPEIRSAKNWAV</sequence>
<dbReference type="Gene3D" id="3.40.50.720">
    <property type="entry name" value="NAD(P)-binding Rossmann-like Domain"/>
    <property type="match status" value="1"/>
</dbReference>
<dbReference type="EMBL" id="FNON01000008">
    <property type="protein sequence ID" value="SDY97623.1"/>
    <property type="molecule type" value="Genomic_DNA"/>
</dbReference>
<dbReference type="AlphaFoldDB" id="A0A1H3P9K5"/>